<dbReference type="Proteomes" id="UP000294498">
    <property type="component" value="Unassembled WGS sequence"/>
</dbReference>
<accession>A0A4R8DJ58</accession>
<dbReference type="Pfam" id="PF08889">
    <property type="entry name" value="WbqC"/>
    <property type="match status" value="1"/>
</dbReference>
<protein>
    <submittedName>
        <fullName evidence="1">WbqC-like protein</fullName>
    </submittedName>
</protein>
<evidence type="ECO:0000313" key="2">
    <source>
        <dbReference type="Proteomes" id="UP000294498"/>
    </source>
</evidence>
<proteinExistence type="predicted"/>
<dbReference type="EMBL" id="SODV01000002">
    <property type="protein sequence ID" value="TDW97040.1"/>
    <property type="molecule type" value="Genomic_DNA"/>
</dbReference>
<name>A0A4R8DJ58_9BACT</name>
<comment type="caution">
    <text evidence="1">The sequence shown here is derived from an EMBL/GenBank/DDBJ whole genome shotgun (WGS) entry which is preliminary data.</text>
</comment>
<keyword evidence="2" id="KW-1185">Reference proteome</keyword>
<reference evidence="1 2" key="1">
    <citation type="submission" date="2019-03" db="EMBL/GenBank/DDBJ databases">
        <title>Genomic Encyclopedia of Type Strains, Phase IV (KMG-IV): sequencing the most valuable type-strain genomes for metagenomic binning, comparative biology and taxonomic classification.</title>
        <authorList>
            <person name="Goeker M."/>
        </authorList>
    </citation>
    <scope>NUCLEOTIDE SEQUENCE [LARGE SCALE GENOMIC DNA]</scope>
    <source>
        <strain evidence="1 2">DSM 100059</strain>
    </source>
</reference>
<dbReference type="OrthoDB" id="1523452at2"/>
<sequence>MVLTTESQYFGSIDYYVASIEFSYWNFEQYQRWEKGRHLNRCYLLGPNNPLVLSVPLEAGRGQKTHLKDVRISYREQWGVRHWRSIHDAYRRSPWFEYYAHGLEPLFKERPEYLDEWNRMTQQWVLKQLKWTGEWGQTETPGERVEYKSAPMTEAPYRYPQVFEDRHGFVANLCILDLLFCEGPGAKGILEAARRENGGA</sequence>
<organism evidence="1 2">
    <name type="scientific">Dinghuibacter silviterrae</name>
    <dbReference type="NCBI Taxonomy" id="1539049"/>
    <lineage>
        <taxon>Bacteria</taxon>
        <taxon>Pseudomonadati</taxon>
        <taxon>Bacteroidota</taxon>
        <taxon>Chitinophagia</taxon>
        <taxon>Chitinophagales</taxon>
        <taxon>Chitinophagaceae</taxon>
        <taxon>Dinghuibacter</taxon>
    </lineage>
</organism>
<dbReference type="AlphaFoldDB" id="A0A4R8DJ58"/>
<gene>
    <name evidence="1" type="ORF">EDB95_4877</name>
</gene>
<dbReference type="RefSeq" id="WP_133998552.1">
    <property type="nucleotide sequence ID" value="NZ_SODV01000002.1"/>
</dbReference>
<dbReference type="InterPro" id="IPR014985">
    <property type="entry name" value="WbqC"/>
</dbReference>
<evidence type="ECO:0000313" key="1">
    <source>
        <dbReference type="EMBL" id="TDW97040.1"/>
    </source>
</evidence>